<evidence type="ECO:0000313" key="6">
    <source>
        <dbReference type="Proteomes" id="UP000254602"/>
    </source>
</evidence>
<evidence type="ECO:0000256" key="1">
    <source>
        <dbReference type="ARBA" id="ARBA00006432"/>
    </source>
</evidence>
<organism evidence="5 6">
    <name type="scientific">Pseudomonas putida</name>
    <name type="common">Arthrobacter siderocapsulatus</name>
    <dbReference type="NCBI Taxonomy" id="303"/>
    <lineage>
        <taxon>Bacteria</taxon>
        <taxon>Pseudomonadati</taxon>
        <taxon>Pseudomonadota</taxon>
        <taxon>Gammaproteobacteria</taxon>
        <taxon>Pseudomonadales</taxon>
        <taxon>Pseudomonadaceae</taxon>
        <taxon>Pseudomonas</taxon>
    </lineage>
</organism>
<evidence type="ECO:0000259" key="3">
    <source>
        <dbReference type="Pfam" id="PF00501"/>
    </source>
</evidence>
<dbReference type="AlphaFoldDB" id="A0A379KR27"/>
<dbReference type="Pfam" id="PF00501">
    <property type="entry name" value="AMP-binding"/>
    <property type="match status" value="1"/>
</dbReference>
<sequence>MRSTLMTLHDPQLARDFYSRGLWQDVTLYGMAACHAITHPDRFAIQDCQHRLTWAQLVSWADSVAAALHSAGLQSGDRVAGWLPSRVECVVLFLACSRNGYVSMQALHQNHTVDEVFTLIERCDVRAFVGQPGYGADSDRKDIFPRLQGLKGFCRAYALAAPRSLDFELPQSAEHFPRDLAGHELPPCDDNPDKIVYIAFTSGTTGQPKALMHSDNTLLANGRALVADWALSRETVMYCLGPLSHHVATVGLEQCLVTGCEFVVNDQLKGVQPLDRIIECGAAYVMGVPTHAIDILQEVRRRGLKQLGRVKTFYLAGAAIPEEVARQLVALGVMPQNIYGMSENGSHNATVPSDSVETLTRTVGKPVGRGNPAYEVKIWKADNRDIEASPGEVGEIGGRGATLMLGYFGNHASTQASFNRHGWFMSGDLGRMDEEGNLEIVGRSKDLIIRGGHNIYPAEIENLALRNPAVAKAAAFPVADPRLGEKVCLAIIPASGTQPTGDEILHYLNEVGLSRFDMPEYYLCVEAFPMTASGKILKRELTEQVKDGHLKPTAVRWSGTAEVASA</sequence>
<reference evidence="5 6" key="1">
    <citation type="submission" date="2018-06" db="EMBL/GenBank/DDBJ databases">
        <authorList>
            <consortium name="Pathogen Informatics"/>
            <person name="Doyle S."/>
        </authorList>
    </citation>
    <scope>NUCLEOTIDE SEQUENCE [LARGE SCALE GENOMIC DNA]</scope>
    <source>
        <strain evidence="5 6">NCTC7914</strain>
    </source>
</reference>
<dbReference type="InterPro" id="IPR045851">
    <property type="entry name" value="AMP-bd_C_sf"/>
</dbReference>
<feature type="domain" description="AMP-binding enzyme C-terminal" evidence="4">
    <location>
        <begin position="459"/>
        <end position="535"/>
    </location>
</feature>
<proteinExistence type="inferred from homology"/>
<protein>
    <submittedName>
        <fullName evidence="5">AMP-binding domain protein</fullName>
        <ecNumber evidence="5">6.2.1.-</ecNumber>
    </submittedName>
</protein>
<evidence type="ECO:0000313" key="5">
    <source>
        <dbReference type="EMBL" id="SUD69757.1"/>
    </source>
</evidence>
<dbReference type="EMBL" id="UGUY01000001">
    <property type="protein sequence ID" value="SUD69757.1"/>
    <property type="molecule type" value="Genomic_DNA"/>
</dbReference>
<dbReference type="PROSITE" id="PS00455">
    <property type="entry name" value="AMP_BINDING"/>
    <property type="match status" value="1"/>
</dbReference>
<dbReference type="SUPFAM" id="SSF56801">
    <property type="entry name" value="Acetyl-CoA synthetase-like"/>
    <property type="match status" value="1"/>
</dbReference>
<dbReference type="InterPro" id="IPR000873">
    <property type="entry name" value="AMP-dep_synth/lig_dom"/>
</dbReference>
<dbReference type="PANTHER" id="PTHR43201:SF5">
    <property type="entry name" value="MEDIUM-CHAIN ACYL-COA LIGASE ACSF2, MITOCHONDRIAL"/>
    <property type="match status" value="1"/>
</dbReference>
<keyword evidence="2 5" id="KW-0436">Ligase</keyword>
<gene>
    <name evidence="5" type="primary">fadK_1</name>
    <name evidence="5" type="ORF">NCTC7914_03905</name>
</gene>
<dbReference type="Gene3D" id="3.40.50.12780">
    <property type="entry name" value="N-terminal domain of ligase-like"/>
    <property type="match status" value="1"/>
</dbReference>
<evidence type="ECO:0000259" key="4">
    <source>
        <dbReference type="Pfam" id="PF13193"/>
    </source>
</evidence>
<dbReference type="InterPro" id="IPR042099">
    <property type="entry name" value="ANL_N_sf"/>
</dbReference>
<dbReference type="InterPro" id="IPR020845">
    <property type="entry name" value="AMP-binding_CS"/>
</dbReference>
<dbReference type="PANTHER" id="PTHR43201">
    <property type="entry name" value="ACYL-COA SYNTHETASE"/>
    <property type="match status" value="1"/>
</dbReference>
<dbReference type="EC" id="6.2.1.-" evidence="5"/>
<dbReference type="Gene3D" id="3.30.300.30">
    <property type="match status" value="1"/>
</dbReference>
<dbReference type="GO" id="GO:0006631">
    <property type="term" value="P:fatty acid metabolic process"/>
    <property type="evidence" value="ECO:0007669"/>
    <property type="project" value="TreeGrafter"/>
</dbReference>
<accession>A0A379KR27</accession>
<name>A0A379KR27_PSEPU</name>
<evidence type="ECO:0000256" key="2">
    <source>
        <dbReference type="ARBA" id="ARBA00022598"/>
    </source>
</evidence>
<dbReference type="Pfam" id="PF13193">
    <property type="entry name" value="AMP-binding_C"/>
    <property type="match status" value="1"/>
</dbReference>
<feature type="domain" description="AMP-dependent synthetase/ligase" evidence="3">
    <location>
        <begin position="38"/>
        <end position="408"/>
    </location>
</feature>
<dbReference type="GO" id="GO:0031956">
    <property type="term" value="F:medium-chain fatty acid-CoA ligase activity"/>
    <property type="evidence" value="ECO:0007669"/>
    <property type="project" value="TreeGrafter"/>
</dbReference>
<dbReference type="InterPro" id="IPR025110">
    <property type="entry name" value="AMP-bd_C"/>
</dbReference>
<comment type="similarity">
    <text evidence="1">Belongs to the ATP-dependent AMP-binding enzyme family.</text>
</comment>
<dbReference type="Proteomes" id="UP000254602">
    <property type="component" value="Unassembled WGS sequence"/>
</dbReference>
<dbReference type="RefSeq" id="WP_115274825.1">
    <property type="nucleotide sequence ID" value="NZ_UGUY01000001.1"/>
</dbReference>